<keyword evidence="8" id="KW-0564">Palmitate</keyword>
<dbReference type="GO" id="GO:0001664">
    <property type="term" value="F:G protein-coupled receptor binding"/>
    <property type="evidence" value="ECO:0007669"/>
    <property type="project" value="InterPro"/>
</dbReference>
<dbReference type="GO" id="GO:0005525">
    <property type="term" value="F:GTP binding"/>
    <property type="evidence" value="ECO:0007669"/>
    <property type="project" value="UniProtKB-KW"/>
</dbReference>
<dbReference type="FunFam" id="1.10.400.10:FF:000015">
    <property type="entry name" value="G protein alpha subunit"/>
    <property type="match status" value="1"/>
</dbReference>
<reference evidence="14" key="1">
    <citation type="submission" date="2019-03" db="EMBL/GenBank/DDBJ databases">
        <title>Snf2 controls pulcherriminic acid biosynthesis and connects pigmentation and antifungal activity of the yeast Metschnikowia pulcherrima.</title>
        <authorList>
            <person name="Gore-Lloyd D."/>
            <person name="Sumann I."/>
            <person name="Brachmann A.O."/>
            <person name="Schneeberger K."/>
            <person name="Ortiz-Merino R.A."/>
            <person name="Moreno-Beltran M."/>
            <person name="Schlaefli M."/>
            <person name="Kirner P."/>
            <person name="Santos Kron A."/>
            <person name="Wolfe K.H."/>
            <person name="Piel J."/>
            <person name="Ahrens C.H."/>
            <person name="Henk D."/>
            <person name="Freimoser F.M."/>
        </authorList>
    </citation>
    <scope>NUCLEOTIDE SEQUENCE [LARGE SCALE GENOMIC DNA]</scope>
    <source>
        <strain evidence="14">APC 1.2</strain>
    </source>
</reference>
<dbReference type="PANTHER" id="PTHR10218:SF302">
    <property type="entry name" value="GUANINE NUCLEOTIDE-BINDING PROTEIN ALPHA-5 SUBUNIT"/>
    <property type="match status" value="1"/>
</dbReference>
<dbReference type="GO" id="GO:0031683">
    <property type="term" value="F:G-protein beta/gamma-subunit complex binding"/>
    <property type="evidence" value="ECO:0007669"/>
    <property type="project" value="InterPro"/>
</dbReference>
<dbReference type="PROSITE" id="PS51882">
    <property type="entry name" value="G_ALPHA"/>
    <property type="match status" value="1"/>
</dbReference>
<dbReference type="SUPFAM" id="SSF47895">
    <property type="entry name" value="Transducin (alpha subunit), insertion domain"/>
    <property type="match status" value="1"/>
</dbReference>
<dbReference type="FunFam" id="3.40.50.300:FF:000563">
    <property type="entry name" value="Guanine nucleotide-binding protein alpha subunit"/>
    <property type="match status" value="1"/>
</dbReference>
<feature type="binding site" evidence="11">
    <location>
        <position position="385"/>
    </location>
    <ligand>
        <name>GTP</name>
        <dbReference type="ChEBI" id="CHEBI:37565"/>
    </ligand>
</feature>
<keyword evidence="9" id="KW-0807">Transducer</keyword>
<feature type="binding site" evidence="12">
    <location>
        <position position="241"/>
    </location>
    <ligand>
        <name>Mg(2+)</name>
        <dbReference type="ChEBI" id="CHEBI:18420"/>
    </ligand>
</feature>
<dbReference type="AlphaFoldDB" id="A0A4P6XLY9"/>
<dbReference type="GO" id="GO:0003924">
    <property type="term" value="F:GTPase activity"/>
    <property type="evidence" value="ECO:0007669"/>
    <property type="project" value="InterPro"/>
</dbReference>
<dbReference type="CDD" id="cd00066">
    <property type="entry name" value="G-alpha"/>
    <property type="match status" value="1"/>
</dbReference>
<evidence type="ECO:0000256" key="10">
    <source>
        <dbReference type="ARBA" id="ARBA00023288"/>
    </source>
</evidence>
<evidence type="ECO:0000256" key="9">
    <source>
        <dbReference type="ARBA" id="ARBA00023224"/>
    </source>
</evidence>
<evidence type="ECO:0000256" key="7">
    <source>
        <dbReference type="ARBA" id="ARBA00023134"/>
    </source>
</evidence>
<sequence length="413" mass="48126">MGCVASTAGDPEDLIDQQRLVSDAIDRSLNQKKKLDANQIRLFLLGAGESGKSTVLKQMRLLHNHSFTDFERKKYSDVIWVDMIESMKMLLINARKFKIPLDCDRPNSPLIPYKRIIINTQGLRDYGEAEDSFVNDYAIGYASKKRRLSRDDSFDLPNSLLLSEDDSMDEIQQSLRYTRKEIAKAITELWNRDQGIRECFDQSNKFQLESSALYYFDNAFKFQDPHYYCTDRDIIMGRIKTTGITENTFQVRNAVLKVLDAGGQRSERKKWIHFFQDINAIVFVLAVLEYDQTLYEDGRVNRIDESFALFESLCNAQWFINTPFILFLNKVDLLERKLPLSPFQNHFPDYSKDPRDVGQVLDYFEETLLKLNRTRKPIYVHRTCATDTDTMRFVLNAVTDMMIQHNLKLSGLM</sequence>
<dbReference type="EMBL" id="CP034457">
    <property type="protein sequence ID" value="QBM87236.1"/>
    <property type="molecule type" value="Genomic_DNA"/>
</dbReference>
<dbReference type="PRINTS" id="PR00318">
    <property type="entry name" value="GPROTEINA"/>
</dbReference>
<evidence type="ECO:0000256" key="8">
    <source>
        <dbReference type="ARBA" id="ARBA00023139"/>
    </source>
</evidence>
<dbReference type="Gene3D" id="3.40.50.300">
    <property type="entry name" value="P-loop containing nucleotide triphosphate hydrolases"/>
    <property type="match status" value="2"/>
</dbReference>
<dbReference type="STRING" id="2163413.A0A4P6XLY9"/>
<dbReference type="InterPro" id="IPR011025">
    <property type="entry name" value="GproteinA_insert"/>
</dbReference>
<evidence type="ECO:0000256" key="5">
    <source>
        <dbReference type="ARBA" id="ARBA00022801"/>
    </source>
</evidence>
<dbReference type="PANTHER" id="PTHR10218">
    <property type="entry name" value="GTP-BINDING PROTEIN ALPHA SUBUNIT"/>
    <property type="match status" value="1"/>
</dbReference>
<evidence type="ECO:0000256" key="11">
    <source>
        <dbReference type="PIRSR" id="PIRSR601019-1"/>
    </source>
</evidence>
<feature type="binding site" evidence="12">
    <location>
        <position position="53"/>
    </location>
    <ligand>
        <name>Mg(2+)</name>
        <dbReference type="ChEBI" id="CHEBI:18420"/>
    </ligand>
</feature>
<dbReference type="GO" id="GO:0005834">
    <property type="term" value="C:heterotrimeric G-protein complex"/>
    <property type="evidence" value="ECO:0007669"/>
    <property type="project" value="InterPro"/>
</dbReference>
<keyword evidence="6 12" id="KW-0460">Magnesium</keyword>
<keyword evidence="7 11" id="KW-0342">GTP-binding</keyword>
<dbReference type="SUPFAM" id="SSF52540">
    <property type="entry name" value="P-loop containing nucleoside triphosphate hydrolases"/>
    <property type="match status" value="1"/>
</dbReference>
<feature type="binding site" evidence="11">
    <location>
        <begin position="329"/>
        <end position="332"/>
    </location>
    <ligand>
        <name>GTP</name>
        <dbReference type="ChEBI" id="CHEBI:37565"/>
    </ligand>
</feature>
<keyword evidence="3 12" id="KW-0479">Metal-binding</keyword>
<dbReference type="InterPro" id="IPR027417">
    <property type="entry name" value="P-loop_NTPase"/>
</dbReference>
<feature type="binding site" evidence="11">
    <location>
        <begin position="260"/>
        <end position="264"/>
    </location>
    <ligand>
        <name>GTP</name>
        <dbReference type="ChEBI" id="CHEBI:37565"/>
    </ligand>
</feature>
<evidence type="ECO:0000256" key="12">
    <source>
        <dbReference type="PIRSR" id="PIRSR601019-2"/>
    </source>
</evidence>
<evidence type="ECO:0000313" key="14">
    <source>
        <dbReference type="Proteomes" id="UP000292447"/>
    </source>
</evidence>
<evidence type="ECO:0000256" key="1">
    <source>
        <dbReference type="ARBA" id="ARBA00001946"/>
    </source>
</evidence>
<dbReference type="GO" id="GO:0046872">
    <property type="term" value="F:metal ion binding"/>
    <property type="evidence" value="ECO:0007669"/>
    <property type="project" value="UniProtKB-KW"/>
</dbReference>
<dbReference type="InterPro" id="IPR001019">
    <property type="entry name" value="Gprotein_alpha_su"/>
</dbReference>
<dbReference type="SMART" id="SM00275">
    <property type="entry name" value="G_alpha"/>
    <property type="match status" value="1"/>
</dbReference>
<dbReference type="GO" id="GO:0000750">
    <property type="term" value="P:pheromone-dependent signal transduction involved in conjugation with cellular fusion"/>
    <property type="evidence" value="ECO:0007669"/>
    <property type="project" value="TreeGrafter"/>
</dbReference>
<keyword evidence="2" id="KW-0519">Myristate</keyword>
<dbReference type="GO" id="GO:0005737">
    <property type="term" value="C:cytoplasm"/>
    <property type="evidence" value="ECO:0007669"/>
    <property type="project" value="TreeGrafter"/>
</dbReference>
<dbReference type="GO" id="GO:0007186">
    <property type="term" value="P:G protein-coupled receptor signaling pathway"/>
    <property type="evidence" value="ECO:0007669"/>
    <property type="project" value="InterPro"/>
</dbReference>
<proteinExistence type="predicted"/>
<evidence type="ECO:0000256" key="3">
    <source>
        <dbReference type="ARBA" id="ARBA00022723"/>
    </source>
</evidence>
<keyword evidence="4 11" id="KW-0547">Nucleotide-binding</keyword>
<name>A0A4P6XLY9_9ASCO</name>
<evidence type="ECO:0000256" key="2">
    <source>
        <dbReference type="ARBA" id="ARBA00022707"/>
    </source>
</evidence>
<feature type="binding site" evidence="11">
    <location>
        <begin position="49"/>
        <end position="54"/>
    </location>
    <ligand>
        <name>GTP</name>
        <dbReference type="ChEBI" id="CHEBI:37565"/>
    </ligand>
</feature>
<gene>
    <name evidence="13" type="primary">MPUL0B04360</name>
    <name evidence="13" type="ORF">METSCH_B04360</name>
</gene>
<accession>A0A4P6XLY9</accession>
<keyword evidence="5" id="KW-0378">Hydrolase</keyword>
<evidence type="ECO:0000313" key="13">
    <source>
        <dbReference type="EMBL" id="QBM87236.1"/>
    </source>
</evidence>
<protein>
    <submittedName>
        <fullName evidence="13">Guanine nucleotide-binding protein subunit alpha</fullName>
    </submittedName>
</protein>
<dbReference type="InterPro" id="IPR002975">
    <property type="entry name" value="Fungi_Gprotein_alpha"/>
</dbReference>
<dbReference type="Proteomes" id="UP000292447">
    <property type="component" value="Chromosome II"/>
</dbReference>
<dbReference type="PRINTS" id="PR01241">
    <property type="entry name" value="GPROTEINAFNG"/>
</dbReference>
<evidence type="ECO:0000256" key="4">
    <source>
        <dbReference type="ARBA" id="ARBA00022741"/>
    </source>
</evidence>
<comment type="cofactor">
    <cofactor evidence="1">
        <name>Mg(2+)</name>
        <dbReference type="ChEBI" id="CHEBI:18420"/>
    </cofactor>
</comment>
<keyword evidence="10" id="KW-0449">Lipoprotein</keyword>
<keyword evidence="14" id="KW-1185">Reference proteome</keyword>
<evidence type="ECO:0000256" key="6">
    <source>
        <dbReference type="ARBA" id="ARBA00022842"/>
    </source>
</evidence>
<organism evidence="13 14">
    <name type="scientific">Metschnikowia aff. pulcherrima</name>
    <dbReference type="NCBI Taxonomy" id="2163413"/>
    <lineage>
        <taxon>Eukaryota</taxon>
        <taxon>Fungi</taxon>
        <taxon>Dikarya</taxon>
        <taxon>Ascomycota</taxon>
        <taxon>Saccharomycotina</taxon>
        <taxon>Pichiomycetes</taxon>
        <taxon>Metschnikowiaceae</taxon>
        <taxon>Metschnikowia</taxon>
    </lineage>
</organism>
<dbReference type="Pfam" id="PF00503">
    <property type="entry name" value="G-alpha"/>
    <property type="match status" value="1"/>
</dbReference>